<keyword evidence="1" id="KW-0175">Coiled coil</keyword>
<evidence type="ECO:0000256" key="2">
    <source>
        <dbReference type="SAM" id="MobiDB-lite"/>
    </source>
</evidence>
<evidence type="ECO:0000256" key="1">
    <source>
        <dbReference type="SAM" id="Coils"/>
    </source>
</evidence>
<dbReference type="EMBL" id="JAAMPI010001018">
    <property type="protein sequence ID" value="KAF4627162.1"/>
    <property type="molecule type" value="Genomic_DNA"/>
</dbReference>
<gene>
    <name evidence="3" type="ORF">G7Y89_g10997</name>
</gene>
<feature type="coiled-coil region" evidence="1">
    <location>
        <begin position="90"/>
        <end position="119"/>
    </location>
</feature>
<feature type="region of interest" description="Disordered" evidence="2">
    <location>
        <begin position="36"/>
        <end position="86"/>
    </location>
</feature>
<reference evidence="3 4" key="1">
    <citation type="submission" date="2020-03" db="EMBL/GenBank/DDBJ databases">
        <title>Draft Genome Sequence of Cudoniella acicularis.</title>
        <authorList>
            <person name="Buettner E."/>
            <person name="Kellner H."/>
        </authorList>
    </citation>
    <scope>NUCLEOTIDE SEQUENCE [LARGE SCALE GENOMIC DNA]</scope>
    <source>
        <strain evidence="3 4">DSM 108380</strain>
    </source>
</reference>
<evidence type="ECO:0000313" key="3">
    <source>
        <dbReference type="EMBL" id="KAF4627162.1"/>
    </source>
</evidence>
<sequence>MGRQTPRYDPLGSRASASRYYRVAAFEFTKGREVHPADFDEDVSELEEEEDEKAECDECDGDDSDCECRREDDESERSYDGSDAGYYYELKEDRQKRKRALLEKQNEQLERAALEKAKKD</sequence>
<proteinExistence type="predicted"/>
<feature type="compositionally biased region" description="Basic and acidic residues" evidence="2">
    <location>
        <begin position="66"/>
        <end position="80"/>
    </location>
</feature>
<organism evidence="3 4">
    <name type="scientific">Cudoniella acicularis</name>
    <dbReference type="NCBI Taxonomy" id="354080"/>
    <lineage>
        <taxon>Eukaryota</taxon>
        <taxon>Fungi</taxon>
        <taxon>Dikarya</taxon>
        <taxon>Ascomycota</taxon>
        <taxon>Pezizomycotina</taxon>
        <taxon>Leotiomycetes</taxon>
        <taxon>Helotiales</taxon>
        <taxon>Tricladiaceae</taxon>
        <taxon>Cudoniella</taxon>
    </lineage>
</organism>
<name>A0A8H4VYP3_9HELO</name>
<keyword evidence="4" id="KW-1185">Reference proteome</keyword>
<evidence type="ECO:0000313" key="4">
    <source>
        <dbReference type="Proteomes" id="UP000566819"/>
    </source>
</evidence>
<dbReference type="AlphaFoldDB" id="A0A8H4VYP3"/>
<accession>A0A8H4VYP3</accession>
<protein>
    <submittedName>
        <fullName evidence="3">Uncharacterized protein</fullName>
    </submittedName>
</protein>
<comment type="caution">
    <text evidence="3">The sequence shown here is derived from an EMBL/GenBank/DDBJ whole genome shotgun (WGS) entry which is preliminary data.</text>
</comment>
<dbReference type="Proteomes" id="UP000566819">
    <property type="component" value="Unassembled WGS sequence"/>
</dbReference>
<feature type="compositionally biased region" description="Acidic residues" evidence="2">
    <location>
        <begin position="39"/>
        <end position="65"/>
    </location>
</feature>